<dbReference type="PRINTS" id="PR00413">
    <property type="entry name" value="HADHALOGNASE"/>
</dbReference>
<comment type="caution">
    <text evidence="1">The sequence shown here is derived from an EMBL/GenBank/DDBJ whole genome shotgun (WGS) entry which is preliminary data.</text>
</comment>
<dbReference type="EMBL" id="QDKM01000001">
    <property type="protein sequence ID" value="PVH30022.1"/>
    <property type="molecule type" value="Genomic_DNA"/>
</dbReference>
<dbReference type="NCBIfam" id="TIGR01509">
    <property type="entry name" value="HAD-SF-IA-v3"/>
    <property type="match status" value="1"/>
</dbReference>
<dbReference type="InterPro" id="IPR036412">
    <property type="entry name" value="HAD-like_sf"/>
</dbReference>
<reference evidence="1 2" key="1">
    <citation type="submission" date="2018-04" db="EMBL/GenBank/DDBJ databases">
        <title>Pararhodobacter oceanense sp. nov., isolated from marine intertidal sediment.</title>
        <authorList>
            <person name="Wang X.-L."/>
            <person name="Du Z.-J."/>
        </authorList>
    </citation>
    <scope>NUCLEOTIDE SEQUENCE [LARGE SCALE GENOMIC DNA]</scope>
    <source>
        <strain evidence="1 2">AM505</strain>
    </source>
</reference>
<dbReference type="Pfam" id="PF00702">
    <property type="entry name" value="Hydrolase"/>
    <property type="match status" value="1"/>
</dbReference>
<evidence type="ECO:0000313" key="1">
    <source>
        <dbReference type="EMBL" id="PVH30022.1"/>
    </source>
</evidence>
<dbReference type="OrthoDB" id="9807742at2"/>
<name>A0A2T8HXD1_9RHOB</name>
<dbReference type="AlphaFoldDB" id="A0A2T8HXD1"/>
<evidence type="ECO:0000313" key="2">
    <source>
        <dbReference type="Proteomes" id="UP000245911"/>
    </source>
</evidence>
<dbReference type="InterPro" id="IPR006439">
    <property type="entry name" value="HAD-SF_hydro_IA"/>
</dbReference>
<gene>
    <name evidence="1" type="ORF">DDE20_00085</name>
</gene>
<protein>
    <recommendedName>
        <fullName evidence="3">HAD family hydrolase</fullName>
    </recommendedName>
</protein>
<dbReference type="PANTHER" id="PTHR43611:SF3">
    <property type="entry name" value="FLAVIN MONONUCLEOTIDE HYDROLASE 1, CHLOROPLATIC"/>
    <property type="match status" value="1"/>
</dbReference>
<dbReference type="SFLD" id="SFLDS00003">
    <property type="entry name" value="Haloacid_Dehalogenase"/>
    <property type="match status" value="1"/>
</dbReference>
<dbReference type="Proteomes" id="UP000245911">
    <property type="component" value="Unassembled WGS sequence"/>
</dbReference>
<accession>A0A2T8HXD1</accession>
<dbReference type="InterPro" id="IPR023214">
    <property type="entry name" value="HAD_sf"/>
</dbReference>
<dbReference type="RefSeq" id="WP_116556426.1">
    <property type="nucleotide sequence ID" value="NZ_QDKM01000001.1"/>
</dbReference>
<sequence length="210" mass="23347">MIEGIENIRAIAWDFNGVLNIAGDGWRAALRAELGLDPEAFEQAVFKRNRRALQIGEDDILDRLEAFVAESGFEGNAEDILEVLFEQDNAPDRELLLMIAQLDRAGVAQVMATNCDARRARFLAVEGGWAERFDAIFASGELGVAKPDAGFFQRIEEAMKLAPEELLLIDDRERNIDAADTRGWQVWHYQSGGAMALAQALMPLLLRAED</sequence>
<keyword evidence="2" id="KW-1185">Reference proteome</keyword>
<dbReference type="PANTHER" id="PTHR43611">
    <property type="entry name" value="ALPHA-D-GLUCOSE 1-PHOSPHATE PHOSPHATASE"/>
    <property type="match status" value="1"/>
</dbReference>
<dbReference type="SUPFAM" id="SSF56784">
    <property type="entry name" value="HAD-like"/>
    <property type="match status" value="1"/>
</dbReference>
<dbReference type="SFLD" id="SFLDG01129">
    <property type="entry name" value="C1.5:_HAD__Beta-PGM__Phosphata"/>
    <property type="match status" value="1"/>
</dbReference>
<organism evidence="1 2">
    <name type="scientific">Pararhodobacter oceanensis</name>
    <dbReference type="NCBI Taxonomy" id="2172121"/>
    <lineage>
        <taxon>Bacteria</taxon>
        <taxon>Pseudomonadati</taxon>
        <taxon>Pseudomonadota</taxon>
        <taxon>Alphaproteobacteria</taxon>
        <taxon>Rhodobacterales</taxon>
        <taxon>Paracoccaceae</taxon>
        <taxon>Pararhodobacter</taxon>
    </lineage>
</organism>
<evidence type="ECO:0008006" key="3">
    <source>
        <dbReference type="Google" id="ProtNLM"/>
    </source>
</evidence>
<proteinExistence type="predicted"/>
<dbReference type="Gene3D" id="3.40.50.1000">
    <property type="entry name" value="HAD superfamily/HAD-like"/>
    <property type="match status" value="1"/>
</dbReference>